<dbReference type="InterPro" id="IPR025192">
    <property type="entry name" value="Succ_DH/fum_Rdtase_N"/>
</dbReference>
<comment type="similarity">
    <text evidence="3">Belongs to the succinate dehydrogenase/fumarate reductase iron-sulfur protein family.</text>
</comment>
<keyword evidence="9" id="KW-0479">Metal-binding</keyword>
<dbReference type="Gene3D" id="3.10.20.30">
    <property type="match status" value="1"/>
</dbReference>
<proteinExistence type="inferred from homology"/>
<evidence type="ECO:0000313" key="16">
    <source>
        <dbReference type="EMBL" id="MCG5031915.1"/>
    </source>
</evidence>
<dbReference type="Pfam" id="PF13085">
    <property type="entry name" value="Fer2_3"/>
    <property type="match status" value="1"/>
</dbReference>
<evidence type="ECO:0000256" key="3">
    <source>
        <dbReference type="ARBA" id="ARBA00009433"/>
    </source>
</evidence>
<comment type="cofactor">
    <cofactor evidence="2">
        <name>[4Fe-4S] cluster</name>
        <dbReference type="ChEBI" id="CHEBI:49883"/>
    </cofactor>
</comment>
<sequence length="267" mass="30305">MSKTPNETQHRLLKISILRYNPADPESVPHMQTYELPEGDRMTLFIALNDIRDEQDPTLQFDFVCRAGICGSCAMLINGKPGLACRTLTRDLPTEFTLAPLPGFELIADLSVNTGKWMRNMSERIEAWVHTKEVDIDMRKLEKPMDPQLAEDLYNLDHCIECGCCVAGCGTFRMRPDFVGAVAINKIARFRLDPRDDRNDADYYELVGDDSGVFGCMSLLGCDDFCPKKLPLRTQIAFVRRKMAEQGIKNYDKVLPTPKKLIPIRQI</sequence>
<accession>A0ABS9MTF7</accession>
<evidence type="ECO:0000256" key="13">
    <source>
        <dbReference type="ARBA" id="ARBA00023291"/>
    </source>
</evidence>
<evidence type="ECO:0000256" key="9">
    <source>
        <dbReference type="ARBA" id="ARBA00022723"/>
    </source>
</evidence>
<dbReference type="InterPro" id="IPR017896">
    <property type="entry name" value="4Fe4S_Fe-S-bd"/>
</dbReference>
<dbReference type="SUPFAM" id="SSF46548">
    <property type="entry name" value="alpha-helical ferredoxin"/>
    <property type="match status" value="1"/>
</dbReference>
<dbReference type="InterPro" id="IPR012675">
    <property type="entry name" value="Beta-grasp_dom_sf"/>
</dbReference>
<evidence type="ECO:0000256" key="8">
    <source>
        <dbReference type="ARBA" id="ARBA00022714"/>
    </source>
</evidence>
<comment type="caution">
    <text evidence="16">The sequence shown here is derived from an EMBL/GenBank/DDBJ whole genome shotgun (WGS) entry which is preliminary data.</text>
</comment>
<dbReference type="InterPro" id="IPR050573">
    <property type="entry name" value="SDH/FRD_Iron-Sulfur"/>
</dbReference>
<dbReference type="EMBL" id="JAKNCT010000016">
    <property type="protein sequence ID" value="MCG5031915.1"/>
    <property type="molecule type" value="Genomic_DNA"/>
</dbReference>
<keyword evidence="17" id="KW-1185">Reference proteome</keyword>
<keyword evidence="10" id="KW-0560">Oxidoreductase</keyword>
<keyword evidence="7" id="KW-0816">Tricarboxylic acid cycle</keyword>
<evidence type="ECO:0000256" key="5">
    <source>
        <dbReference type="ARBA" id="ARBA00022131"/>
    </source>
</evidence>
<keyword evidence="6" id="KW-0004">4Fe-4S</keyword>
<evidence type="ECO:0000256" key="6">
    <source>
        <dbReference type="ARBA" id="ARBA00022485"/>
    </source>
</evidence>
<dbReference type="InterPro" id="IPR009051">
    <property type="entry name" value="Helical_ferredxn"/>
</dbReference>
<dbReference type="NCBIfam" id="NF010071">
    <property type="entry name" value="PRK13552.1"/>
    <property type="match status" value="1"/>
</dbReference>
<evidence type="ECO:0000256" key="2">
    <source>
        <dbReference type="ARBA" id="ARBA00001966"/>
    </source>
</evidence>
<dbReference type="PANTHER" id="PTHR11921:SF36">
    <property type="entry name" value="FUMARATE REDUCTASE IRON-SULFUR SUBUNIT"/>
    <property type="match status" value="1"/>
</dbReference>
<dbReference type="PROSITE" id="PS51085">
    <property type="entry name" value="2FE2S_FER_2"/>
    <property type="match status" value="1"/>
</dbReference>
<evidence type="ECO:0000256" key="7">
    <source>
        <dbReference type="ARBA" id="ARBA00022532"/>
    </source>
</evidence>
<evidence type="ECO:0000256" key="12">
    <source>
        <dbReference type="ARBA" id="ARBA00023014"/>
    </source>
</evidence>
<dbReference type="InterPro" id="IPR017900">
    <property type="entry name" value="4Fe4S_Fe_S_CS"/>
</dbReference>
<keyword evidence="12" id="KW-0411">Iron-sulfur</keyword>
<dbReference type="Gene3D" id="1.10.1060.10">
    <property type="entry name" value="Alpha-helical ferredoxin"/>
    <property type="match status" value="1"/>
</dbReference>
<dbReference type="EC" id="1.3.5.1" evidence="4"/>
<evidence type="ECO:0000256" key="14">
    <source>
        <dbReference type="ARBA" id="ARBA00034078"/>
    </source>
</evidence>
<evidence type="ECO:0000259" key="15">
    <source>
        <dbReference type="PROSITE" id="PS51085"/>
    </source>
</evidence>
<evidence type="ECO:0000256" key="10">
    <source>
        <dbReference type="ARBA" id="ARBA00023002"/>
    </source>
</evidence>
<evidence type="ECO:0000256" key="11">
    <source>
        <dbReference type="ARBA" id="ARBA00023004"/>
    </source>
</evidence>
<gene>
    <name evidence="16" type="ORF">MAF45_10755</name>
</gene>
<dbReference type="InterPro" id="IPR006058">
    <property type="entry name" value="2Fe2S_fd_BS"/>
</dbReference>
<dbReference type="Proteomes" id="UP001297600">
    <property type="component" value="Unassembled WGS sequence"/>
</dbReference>
<feature type="domain" description="2Fe-2S ferredoxin-type" evidence="15">
    <location>
        <begin position="13"/>
        <end position="104"/>
    </location>
</feature>
<dbReference type="InterPro" id="IPR004489">
    <property type="entry name" value="Succ_DH/fum_Rdtase_Fe-S"/>
</dbReference>
<dbReference type="SUPFAM" id="SSF54292">
    <property type="entry name" value="2Fe-2S ferredoxin-like"/>
    <property type="match status" value="1"/>
</dbReference>
<comment type="cofactor">
    <cofactor evidence="14">
        <name>[2Fe-2S] cluster</name>
        <dbReference type="ChEBI" id="CHEBI:190135"/>
    </cofactor>
</comment>
<keyword evidence="11" id="KW-0408">Iron</keyword>
<keyword evidence="8" id="KW-0001">2Fe-2S</keyword>
<evidence type="ECO:0000256" key="1">
    <source>
        <dbReference type="ARBA" id="ARBA00001927"/>
    </source>
</evidence>
<evidence type="ECO:0000256" key="4">
    <source>
        <dbReference type="ARBA" id="ARBA00012792"/>
    </source>
</evidence>
<dbReference type="PROSITE" id="PS00198">
    <property type="entry name" value="4FE4S_FER_1"/>
    <property type="match status" value="1"/>
</dbReference>
<name>A0ABS9MTF7_9BURK</name>
<keyword evidence="13" id="KW-0003">3Fe-4S</keyword>
<dbReference type="NCBIfam" id="TIGR00384">
    <property type="entry name" value="dhsB"/>
    <property type="match status" value="1"/>
</dbReference>
<dbReference type="PROSITE" id="PS00197">
    <property type="entry name" value="2FE2S_FER_1"/>
    <property type="match status" value="1"/>
</dbReference>
<dbReference type="PANTHER" id="PTHR11921">
    <property type="entry name" value="SUCCINATE DEHYDROGENASE IRON-SULFUR PROTEIN"/>
    <property type="match status" value="1"/>
</dbReference>
<evidence type="ECO:0000313" key="17">
    <source>
        <dbReference type="Proteomes" id="UP001297600"/>
    </source>
</evidence>
<dbReference type="RefSeq" id="WP_237980569.1">
    <property type="nucleotide sequence ID" value="NZ_JAKNCT010000016.1"/>
</dbReference>
<protein>
    <recommendedName>
        <fullName evidence="5">Succinate dehydrogenase iron-sulfur subunit</fullName>
        <ecNumber evidence="4">1.3.5.1</ecNumber>
    </recommendedName>
</protein>
<dbReference type="InterPro" id="IPR036010">
    <property type="entry name" value="2Fe-2S_ferredoxin-like_sf"/>
</dbReference>
<reference evidence="16 17" key="1">
    <citation type="submission" date="2022-02" db="EMBL/GenBank/DDBJ databases">
        <title>Mesosutterella porci, a novel member of the family Sutterellaceae from pig feces.</title>
        <authorList>
            <person name="Wylensek D."/>
            <person name="Clavel T."/>
        </authorList>
    </citation>
    <scope>NUCLEOTIDE SEQUENCE [LARGE SCALE GENOMIC DNA]</scope>
    <source>
        <strain evidence="17">oilRF-744-wt-GAM-9</strain>
    </source>
</reference>
<organism evidence="16 17">
    <name type="scientific">Mesosutterella porci</name>
    <dbReference type="NCBI Taxonomy" id="2915351"/>
    <lineage>
        <taxon>Bacteria</taxon>
        <taxon>Pseudomonadati</taxon>
        <taxon>Pseudomonadota</taxon>
        <taxon>Betaproteobacteria</taxon>
        <taxon>Burkholderiales</taxon>
        <taxon>Sutterellaceae</taxon>
        <taxon>Mesosutterella</taxon>
    </lineage>
</organism>
<dbReference type="InterPro" id="IPR001041">
    <property type="entry name" value="2Fe-2S_ferredoxin-type"/>
</dbReference>
<comment type="cofactor">
    <cofactor evidence="1">
        <name>[3Fe-4S] cluster</name>
        <dbReference type="ChEBI" id="CHEBI:21137"/>
    </cofactor>
</comment>
<dbReference type="Pfam" id="PF13183">
    <property type="entry name" value="Fer4_8"/>
    <property type="match status" value="1"/>
</dbReference>